<evidence type="ECO:0000313" key="4">
    <source>
        <dbReference type="Ensembl" id="ENSAMXP00000050092.1"/>
    </source>
</evidence>
<sequence length="210" mass="24586">MYYIFLWEKKFQHKQLKWEWLPDLHTAFTSLEQGKSQKSPESLLTDENLFKHQKAESEALVKEVDGGSFLTVRGLMIYYKHSDLASWKKFGSSHYYISTEKKVWHYARMDCRARGADLVIINSREEQEFIKRQDKNVWIGLSDEEEEGVWKWVDGSPLTTRYWSTGEPNNADRGEDCAVFTDGSFTLQTWNDLPCFNGNFWICEATLPSS</sequence>
<dbReference type="GeneTree" id="ENSGT01020000230338"/>
<dbReference type="SUPFAM" id="SSF56436">
    <property type="entry name" value="C-type lectin-like"/>
    <property type="match status" value="1"/>
</dbReference>
<dbReference type="PANTHER" id="PTHR22803">
    <property type="entry name" value="MANNOSE, PHOSPHOLIPASE, LECTIN RECEPTOR RELATED"/>
    <property type="match status" value="1"/>
</dbReference>
<accession>A0A3B1K604</accession>
<keyword evidence="2" id="KW-1015">Disulfide bond</keyword>
<proteinExistence type="predicted"/>
<name>A0A3B1K604_ASTMX</name>
<dbReference type="GO" id="GO:0030246">
    <property type="term" value="F:carbohydrate binding"/>
    <property type="evidence" value="ECO:0007669"/>
    <property type="project" value="UniProtKB-KW"/>
</dbReference>
<protein>
    <recommendedName>
        <fullName evidence="3">C-type lectin domain-containing protein</fullName>
    </recommendedName>
</protein>
<reference evidence="4" key="3">
    <citation type="submission" date="2025-08" db="UniProtKB">
        <authorList>
            <consortium name="Ensembl"/>
        </authorList>
    </citation>
    <scope>IDENTIFICATION</scope>
</reference>
<evidence type="ECO:0000256" key="2">
    <source>
        <dbReference type="ARBA" id="ARBA00023157"/>
    </source>
</evidence>
<dbReference type="InterPro" id="IPR001304">
    <property type="entry name" value="C-type_lectin-like"/>
</dbReference>
<dbReference type="Pfam" id="PF00059">
    <property type="entry name" value="Lectin_C"/>
    <property type="match status" value="1"/>
</dbReference>
<evidence type="ECO:0000256" key="1">
    <source>
        <dbReference type="ARBA" id="ARBA00022734"/>
    </source>
</evidence>
<dbReference type="Gene3D" id="3.10.100.10">
    <property type="entry name" value="Mannose-Binding Protein A, subunit A"/>
    <property type="match status" value="1"/>
</dbReference>
<reference evidence="5" key="1">
    <citation type="submission" date="2013-03" db="EMBL/GenBank/DDBJ databases">
        <authorList>
            <person name="Jeffery W."/>
            <person name="Warren W."/>
            <person name="Wilson R.K."/>
        </authorList>
    </citation>
    <scope>NUCLEOTIDE SEQUENCE</scope>
    <source>
        <strain evidence="5">female</strain>
    </source>
</reference>
<dbReference type="PROSITE" id="PS00615">
    <property type="entry name" value="C_TYPE_LECTIN_1"/>
    <property type="match status" value="1"/>
</dbReference>
<dbReference type="InterPro" id="IPR016187">
    <property type="entry name" value="CTDL_fold"/>
</dbReference>
<feature type="domain" description="C-type lectin" evidence="3">
    <location>
        <begin position="90"/>
        <end position="204"/>
    </location>
</feature>
<keyword evidence="1" id="KW-0430">Lectin</keyword>
<reference evidence="4" key="4">
    <citation type="submission" date="2025-09" db="UniProtKB">
        <authorList>
            <consortium name="Ensembl"/>
        </authorList>
    </citation>
    <scope>IDENTIFICATION</scope>
</reference>
<dbReference type="SMART" id="SM00034">
    <property type="entry name" value="CLECT"/>
    <property type="match status" value="1"/>
</dbReference>
<dbReference type="PROSITE" id="PS50041">
    <property type="entry name" value="C_TYPE_LECTIN_2"/>
    <property type="match status" value="1"/>
</dbReference>
<organism evidence="4 5">
    <name type="scientific">Astyanax mexicanus</name>
    <name type="common">Blind cave fish</name>
    <name type="synonym">Astyanax fasciatus mexicanus</name>
    <dbReference type="NCBI Taxonomy" id="7994"/>
    <lineage>
        <taxon>Eukaryota</taxon>
        <taxon>Metazoa</taxon>
        <taxon>Chordata</taxon>
        <taxon>Craniata</taxon>
        <taxon>Vertebrata</taxon>
        <taxon>Euteleostomi</taxon>
        <taxon>Actinopterygii</taxon>
        <taxon>Neopterygii</taxon>
        <taxon>Teleostei</taxon>
        <taxon>Ostariophysi</taxon>
        <taxon>Characiformes</taxon>
        <taxon>Characoidei</taxon>
        <taxon>Acestrorhamphidae</taxon>
        <taxon>Acestrorhamphinae</taxon>
        <taxon>Astyanax</taxon>
    </lineage>
</organism>
<dbReference type="InterPro" id="IPR018378">
    <property type="entry name" value="C-type_lectin_CS"/>
</dbReference>
<dbReference type="Ensembl" id="ENSAMXT00000056281.1">
    <property type="protein sequence ID" value="ENSAMXP00000050092.1"/>
    <property type="gene ID" value="ENSAMXG00000043994.1"/>
</dbReference>
<dbReference type="AlphaFoldDB" id="A0A3B1K604"/>
<dbReference type="CDD" id="cd03590">
    <property type="entry name" value="CLECT_DC-SIGN_like"/>
    <property type="match status" value="1"/>
</dbReference>
<evidence type="ECO:0000313" key="5">
    <source>
        <dbReference type="Proteomes" id="UP000018467"/>
    </source>
</evidence>
<dbReference type="InterPro" id="IPR016186">
    <property type="entry name" value="C-type_lectin-like/link_sf"/>
</dbReference>
<dbReference type="InterPro" id="IPR033989">
    <property type="entry name" value="CD209-like_CTLD"/>
</dbReference>
<dbReference type="InParanoid" id="A0A3B1K604"/>
<keyword evidence="5" id="KW-1185">Reference proteome</keyword>
<dbReference type="InterPro" id="IPR050111">
    <property type="entry name" value="C-type_lectin/snaclec_domain"/>
</dbReference>
<dbReference type="Proteomes" id="UP000018467">
    <property type="component" value="Unassembled WGS sequence"/>
</dbReference>
<reference evidence="5" key="2">
    <citation type="journal article" date="2014" name="Nat. Commun.">
        <title>The cavefish genome reveals candidate genes for eye loss.</title>
        <authorList>
            <person name="McGaugh S.E."/>
            <person name="Gross J.B."/>
            <person name="Aken B."/>
            <person name="Blin M."/>
            <person name="Borowsky R."/>
            <person name="Chalopin D."/>
            <person name="Hinaux H."/>
            <person name="Jeffery W.R."/>
            <person name="Keene A."/>
            <person name="Ma L."/>
            <person name="Minx P."/>
            <person name="Murphy D."/>
            <person name="O'Quin K.E."/>
            <person name="Retaux S."/>
            <person name="Rohner N."/>
            <person name="Searle S.M."/>
            <person name="Stahl B.A."/>
            <person name="Tabin C."/>
            <person name="Volff J.N."/>
            <person name="Yoshizawa M."/>
            <person name="Warren W.C."/>
        </authorList>
    </citation>
    <scope>NUCLEOTIDE SEQUENCE [LARGE SCALE GENOMIC DNA]</scope>
    <source>
        <strain evidence="5">female</strain>
    </source>
</reference>
<evidence type="ECO:0000259" key="3">
    <source>
        <dbReference type="PROSITE" id="PS50041"/>
    </source>
</evidence>